<dbReference type="AlphaFoldDB" id="A0A3M7SIT7"/>
<proteinExistence type="predicted"/>
<protein>
    <submittedName>
        <fullName evidence="1">Uncharacterized protein</fullName>
    </submittedName>
</protein>
<dbReference type="EMBL" id="REGN01001309">
    <property type="protein sequence ID" value="RNA35625.1"/>
    <property type="molecule type" value="Genomic_DNA"/>
</dbReference>
<accession>A0A3M7SIT7</accession>
<sequence>MNYSVTSLKHLVLYYSPHFPTILNTLLLAYHQNQLLNTRYTTNQSNSLTAATNVVQAECVNNKLKNNNYFISFEITRNGKAQYLLLVILAQRFPQNIYFVTESFLGLLDAFSCIESSLTAPICVWHKNKHLPLNKASLSRYLNVLINVSLAENAYGQTELNFRF</sequence>
<comment type="caution">
    <text evidence="1">The sequence shown here is derived from an EMBL/GenBank/DDBJ whole genome shotgun (WGS) entry which is preliminary data.</text>
</comment>
<evidence type="ECO:0000313" key="2">
    <source>
        <dbReference type="Proteomes" id="UP000276133"/>
    </source>
</evidence>
<dbReference type="Proteomes" id="UP000276133">
    <property type="component" value="Unassembled WGS sequence"/>
</dbReference>
<gene>
    <name evidence="1" type="ORF">BpHYR1_007109</name>
</gene>
<keyword evidence="2" id="KW-1185">Reference proteome</keyword>
<evidence type="ECO:0000313" key="1">
    <source>
        <dbReference type="EMBL" id="RNA35625.1"/>
    </source>
</evidence>
<organism evidence="1 2">
    <name type="scientific">Brachionus plicatilis</name>
    <name type="common">Marine rotifer</name>
    <name type="synonym">Brachionus muelleri</name>
    <dbReference type="NCBI Taxonomy" id="10195"/>
    <lineage>
        <taxon>Eukaryota</taxon>
        <taxon>Metazoa</taxon>
        <taxon>Spiralia</taxon>
        <taxon>Gnathifera</taxon>
        <taxon>Rotifera</taxon>
        <taxon>Eurotatoria</taxon>
        <taxon>Monogononta</taxon>
        <taxon>Pseudotrocha</taxon>
        <taxon>Ploima</taxon>
        <taxon>Brachionidae</taxon>
        <taxon>Brachionus</taxon>
    </lineage>
</organism>
<name>A0A3M7SIT7_BRAPC</name>
<reference evidence="1 2" key="1">
    <citation type="journal article" date="2018" name="Sci. Rep.">
        <title>Genomic signatures of local adaptation to the degree of environmental predictability in rotifers.</title>
        <authorList>
            <person name="Franch-Gras L."/>
            <person name="Hahn C."/>
            <person name="Garcia-Roger E.M."/>
            <person name="Carmona M.J."/>
            <person name="Serra M."/>
            <person name="Gomez A."/>
        </authorList>
    </citation>
    <scope>NUCLEOTIDE SEQUENCE [LARGE SCALE GENOMIC DNA]</scope>
    <source>
        <strain evidence="1">HYR1</strain>
    </source>
</reference>